<evidence type="ECO:0000256" key="1">
    <source>
        <dbReference type="SAM" id="Phobius"/>
    </source>
</evidence>
<dbReference type="EMBL" id="DF968001">
    <property type="protein sequence ID" value="GAO99850.1"/>
    <property type="molecule type" value="Genomic_DNA"/>
</dbReference>
<gene>
    <name evidence="2" type="ORF">FFIC_241260</name>
</gene>
<feature type="transmembrane region" description="Helical" evidence="1">
    <location>
        <begin position="6"/>
        <end position="27"/>
    </location>
</feature>
<keyword evidence="1" id="KW-0472">Membrane</keyword>
<organism evidence="2 3">
    <name type="scientific">Fructobacillus ficulneus</name>
    <dbReference type="NCBI Taxonomy" id="157463"/>
    <lineage>
        <taxon>Bacteria</taxon>
        <taxon>Bacillati</taxon>
        <taxon>Bacillota</taxon>
        <taxon>Bacilli</taxon>
        <taxon>Lactobacillales</taxon>
        <taxon>Lactobacillaceae</taxon>
        <taxon>Fructobacillus</taxon>
    </lineage>
</organism>
<keyword evidence="3" id="KW-1185">Reference proteome</keyword>
<protein>
    <submittedName>
        <fullName evidence="2">Uncharacterized protein</fullName>
    </submittedName>
</protein>
<keyword evidence="1" id="KW-0812">Transmembrane</keyword>
<name>A0A0K8MH36_9LACO</name>
<dbReference type="Proteomes" id="UP000253891">
    <property type="component" value="Unassembled WGS sequence"/>
</dbReference>
<keyword evidence="1" id="KW-1133">Transmembrane helix</keyword>
<dbReference type="STRING" id="157463.GCA_001047075_00763"/>
<reference evidence="2 3" key="1">
    <citation type="journal article" date="2015" name="BMC Genomics">
        <title>Comparative genomics of Fructobacillus spp. and Leuconostoc spp. reveals niche-specific evolution of Fructobacillus spp.</title>
        <authorList>
            <person name="Endo A."/>
            <person name="Tanizawa Y."/>
            <person name="Tanaka N."/>
            <person name="Maeno S."/>
            <person name="Kumar H."/>
            <person name="Shiwa Y."/>
            <person name="Okada S."/>
            <person name="Yoshikawa H."/>
            <person name="Dicks L."/>
            <person name="Nakagawa J."/>
            <person name="Arita M."/>
        </authorList>
    </citation>
    <scope>NUCLEOTIDE SEQUENCE [LARGE SCALE GENOMIC DNA]</scope>
    <source>
        <strain evidence="2 3">JCM 12225</strain>
    </source>
</reference>
<evidence type="ECO:0000313" key="2">
    <source>
        <dbReference type="EMBL" id="GAO99850.1"/>
    </source>
</evidence>
<dbReference type="RefSeq" id="WP_061993230.1">
    <property type="nucleotide sequence ID" value="NZ_DF968001.1"/>
</dbReference>
<dbReference type="AlphaFoldDB" id="A0A0K8MH36"/>
<evidence type="ECO:0000313" key="3">
    <source>
        <dbReference type="Proteomes" id="UP000253891"/>
    </source>
</evidence>
<sequence length="60" mass="6771">MALPITAIALVIIVTMYLLTVVAYLIYKGIEWAIELVAELERQRPKVAVHEFKSDNGDIK</sequence>
<accession>A0A0K8MH36</accession>
<proteinExistence type="predicted"/>